<evidence type="ECO:0000256" key="3">
    <source>
        <dbReference type="ARBA" id="ARBA00023125"/>
    </source>
</evidence>
<feature type="region of interest" description="Disordered" evidence="6">
    <location>
        <begin position="187"/>
        <end position="267"/>
    </location>
</feature>
<keyword evidence="4" id="KW-0804">Transcription</keyword>
<evidence type="ECO:0000256" key="5">
    <source>
        <dbReference type="ARBA" id="ARBA00023242"/>
    </source>
</evidence>
<keyword evidence="3" id="KW-0238">DNA-binding</keyword>
<feature type="region of interest" description="Disordered" evidence="6">
    <location>
        <begin position="543"/>
        <end position="591"/>
    </location>
</feature>
<dbReference type="Gene3D" id="2.170.150.80">
    <property type="entry name" value="NAC domain"/>
    <property type="match status" value="1"/>
</dbReference>
<dbReference type="SUPFAM" id="SSF101941">
    <property type="entry name" value="NAC domain"/>
    <property type="match status" value="1"/>
</dbReference>
<dbReference type="GO" id="GO:0003677">
    <property type="term" value="F:DNA binding"/>
    <property type="evidence" value="ECO:0007669"/>
    <property type="project" value="UniProtKB-KW"/>
</dbReference>
<feature type="region of interest" description="Disordered" evidence="6">
    <location>
        <begin position="358"/>
        <end position="402"/>
    </location>
</feature>
<name>A0A0Q3FSJ2_BRADI</name>
<dbReference type="PANTHER" id="PTHR31719:SF243">
    <property type="entry name" value="NAC DOMAIN-CONTAINING PROTEIN"/>
    <property type="match status" value="1"/>
</dbReference>
<evidence type="ECO:0000313" key="9">
    <source>
        <dbReference type="EnsemblPlants" id="KQK02015"/>
    </source>
</evidence>
<reference evidence="9" key="3">
    <citation type="submission" date="2018-08" db="UniProtKB">
        <authorList>
            <consortium name="EnsemblPlants"/>
        </authorList>
    </citation>
    <scope>IDENTIFICATION</scope>
    <source>
        <strain evidence="9">cv. Bd21</strain>
    </source>
</reference>
<reference evidence="8" key="2">
    <citation type="submission" date="2017-06" db="EMBL/GenBank/DDBJ databases">
        <title>WGS assembly of Brachypodium distachyon.</title>
        <authorList>
            <consortium name="The International Brachypodium Initiative"/>
            <person name="Lucas S."/>
            <person name="Harmon-Smith M."/>
            <person name="Lail K."/>
            <person name="Tice H."/>
            <person name="Grimwood J."/>
            <person name="Bruce D."/>
            <person name="Barry K."/>
            <person name="Shu S."/>
            <person name="Lindquist E."/>
            <person name="Wang M."/>
            <person name="Pitluck S."/>
            <person name="Vogel J.P."/>
            <person name="Garvin D.F."/>
            <person name="Mockler T.C."/>
            <person name="Schmutz J."/>
            <person name="Rokhsar D."/>
            <person name="Bevan M.W."/>
        </authorList>
    </citation>
    <scope>NUCLEOTIDE SEQUENCE</scope>
    <source>
        <strain evidence="8">Bd21</strain>
    </source>
</reference>
<gene>
    <name evidence="8" type="ORF">BRADI_3g59866v3</name>
</gene>
<keyword evidence="10" id="KW-1185">Reference proteome</keyword>
<dbReference type="Gramene" id="KQK02015">
    <property type="protein sequence ID" value="KQK02015"/>
    <property type="gene ID" value="BRADI_3g59866v3"/>
</dbReference>
<reference evidence="8 9" key="1">
    <citation type="journal article" date="2010" name="Nature">
        <title>Genome sequencing and analysis of the model grass Brachypodium distachyon.</title>
        <authorList>
            <consortium name="International Brachypodium Initiative"/>
        </authorList>
    </citation>
    <scope>NUCLEOTIDE SEQUENCE [LARGE SCALE GENOMIC DNA]</scope>
    <source>
        <strain evidence="8 9">Bd21</strain>
    </source>
</reference>
<feature type="compositionally biased region" description="Polar residues" evidence="6">
    <location>
        <begin position="206"/>
        <end position="216"/>
    </location>
</feature>
<evidence type="ECO:0000256" key="4">
    <source>
        <dbReference type="ARBA" id="ARBA00023163"/>
    </source>
</evidence>
<dbReference type="EnsemblPlants" id="KQK02015">
    <property type="protein sequence ID" value="KQK02015"/>
    <property type="gene ID" value="BRADI_3g59866v3"/>
</dbReference>
<feature type="region of interest" description="Disordered" evidence="6">
    <location>
        <begin position="90"/>
        <end position="127"/>
    </location>
</feature>
<dbReference type="PANTHER" id="PTHR31719">
    <property type="entry name" value="NAC TRANSCRIPTION FACTOR 56"/>
    <property type="match status" value="1"/>
</dbReference>
<dbReference type="InterPro" id="IPR003441">
    <property type="entry name" value="NAC-dom"/>
</dbReference>
<dbReference type="OrthoDB" id="696844at2759"/>
<comment type="subcellular location">
    <subcellularLocation>
        <location evidence="1">Nucleus</location>
    </subcellularLocation>
</comment>
<evidence type="ECO:0000313" key="10">
    <source>
        <dbReference type="Proteomes" id="UP000008810"/>
    </source>
</evidence>
<evidence type="ECO:0000259" key="7">
    <source>
        <dbReference type="PROSITE" id="PS51005"/>
    </source>
</evidence>
<dbReference type="Proteomes" id="UP000008810">
    <property type="component" value="Chromosome 3"/>
</dbReference>
<organism evidence="8">
    <name type="scientific">Brachypodium distachyon</name>
    <name type="common">Purple false brome</name>
    <name type="synonym">Trachynia distachya</name>
    <dbReference type="NCBI Taxonomy" id="15368"/>
    <lineage>
        <taxon>Eukaryota</taxon>
        <taxon>Viridiplantae</taxon>
        <taxon>Streptophyta</taxon>
        <taxon>Embryophyta</taxon>
        <taxon>Tracheophyta</taxon>
        <taxon>Spermatophyta</taxon>
        <taxon>Magnoliopsida</taxon>
        <taxon>Liliopsida</taxon>
        <taxon>Poales</taxon>
        <taxon>Poaceae</taxon>
        <taxon>BOP clade</taxon>
        <taxon>Pooideae</taxon>
        <taxon>Stipodae</taxon>
        <taxon>Brachypodieae</taxon>
        <taxon>Brachypodium</taxon>
    </lineage>
</organism>
<proteinExistence type="predicted"/>
<evidence type="ECO:0000256" key="2">
    <source>
        <dbReference type="ARBA" id="ARBA00023015"/>
    </source>
</evidence>
<feature type="domain" description="NAC" evidence="7">
    <location>
        <begin position="21"/>
        <end position="185"/>
    </location>
</feature>
<dbReference type="Pfam" id="PF02365">
    <property type="entry name" value="NAM"/>
    <property type="match status" value="1"/>
</dbReference>
<evidence type="ECO:0000313" key="8">
    <source>
        <dbReference type="EMBL" id="KQK02015.1"/>
    </source>
</evidence>
<dbReference type="EMBL" id="CM000882">
    <property type="protein sequence ID" value="KQK02015.1"/>
    <property type="molecule type" value="Genomic_DNA"/>
</dbReference>
<keyword evidence="5" id="KW-0539">Nucleus</keyword>
<dbReference type="PROSITE" id="PS51005">
    <property type="entry name" value="NAC"/>
    <property type="match status" value="1"/>
</dbReference>
<dbReference type="AlphaFoldDB" id="A0A0Q3FSJ2"/>
<feature type="compositionally biased region" description="Low complexity" evidence="6">
    <location>
        <begin position="378"/>
        <end position="397"/>
    </location>
</feature>
<dbReference type="InterPro" id="IPR036093">
    <property type="entry name" value="NAC_dom_sf"/>
</dbReference>
<feature type="compositionally biased region" description="Basic and acidic residues" evidence="6">
    <location>
        <begin position="557"/>
        <end position="570"/>
    </location>
</feature>
<sequence length="591" mass="64911">MAEREEEKEKKKIQGGEELCLPLGFRFMPKDEELITYYLLPKLQGRQHVPNDRIIEDNVYTCHPNQLIEKHAKRGEKEWYFLSPRERKYDQGKRPARNTNDRLGRWKASTGSKDSSIQDNKSSTSDGTVYSERVLGYFRGPIGSEEKTKWLMQELMVPEYANEIDKNGGDNSILDDYVMCKIYVTPRDKGTNDDEAGPSCSEDQTESPLGPTSSGHDQPGHPNKLSEKLAGKRPVLQERQPPCRDAATAKRARLRNHGPQLGPPTQQVLTQTRPMVPHGGGNTQVPFGGAGRGLAAGRPMAMRGRPRAPMPMPMPMSAGYRGQAAAPMGYQYHGAQAPRPPAGYRGQEPVPFIGQARQRQAMATMRPSGPAAGGQAVSPPSASRPSPQQQQPQQPQPETEEMREARVIRQHMEEYFRLGRQGLLPSSLWPPPCFAAQQQRPTMPFAQQQQQQGAIMAFRQQQQQGPTMPFTHQQQQQPYFVPEFVNHHDAGTAGGMLPQFRLDNFYASEAAGEFQGCSWEPMVPVLATGDSAGAMAPASAEASVLSGAGNEGSGARDCIDGGGDEKRFVDAEVSPPGSARADGGDDDDSPQ</sequence>
<evidence type="ECO:0000256" key="1">
    <source>
        <dbReference type="ARBA" id="ARBA00004123"/>
    </source>
</evidence>
<accession>A0A0Q3FSJ2</accession>
<evidence type="ECO:0000256" key="6">
    <source>
        <dbReference type="SAM" id="MobiDB-lite"/>
    </source>
</evidence>
<keyword evidence="2" id="KW-0805">Transcription regulation</keyword>
<dbReference type="GO" id="GO:0005634">
    <property type="term" value="C:nucleus"/>
    <property type="evidence" value="ECO:0007669"/>
    <property type="project" value="UniProtKB-SubCell"/>
</dbReference>
<feature type="compositionally biased region" description="Basic and acidic residues" evidence="6">
    <location>
        <begin position="90"/>
        <end position="104"/>
    </location>
</feature>
<dbReference type="GO" id="GO:0006355">
    <property type="term" value="P:regulation of DNA-templated transcription"/>
    <property type="evidence" value="ECO:0007669"/>
    <property type="project" value="InterPro"/>
</dbReference>
<feature type="compositionally biased region" description="Polar residues" evidence="6">
    <location>
        <begin position="109"/>
        <end position="127"/>
    </location>
</feature>
<protein>
    <recommendedName>
        <fullName evidence="7">NAC domain-containing protein</fullName>
    </recommendedName>
</protein>
<dbReference type="InParanoid" id="A0A0Q3FSJ2"/>